<dbReference type="Proteomes" id="UP000321570">
    <property type="component" value="Unassembled WGS sequence"/>
</dbReference>
<gene>
    <name evidence="2" type="ORF">HDID_LOCUS10725</name>
    <name evidence="3" type="ORF">WMSIL1_LOCUS686</name>
</gene>
<protein>
    <submittedName>
        <fullName evidence="2 6">Uncharacterized protein</fullName>
    </submittedName>
</protein>
<dbReference type="Proteomes" id="UP000274504">
    <property type="component" value="Unassembled WGS sequence"/>
</dbReference>
<evidence type="ECO:0000313" key="4">
    <source>
        <dbReference type="Proteomes" id="UP000274504"/>
    </source>
</evidence>
<reference evidence="2 4" key="2">
    <citation type="submission" date="2018-11" db="EMBL/GenBank/DDBJ databases">
        <authorList>
            <consortium name="Pathogen Informatics"/>
        </authorList>
    </citation>
    <scope>NUCLEOTIDE SEQUENCE [LARGE SCALE GENOMIC DNA]</scope>
</reference>
<name>A0A0R3SY82_HYMDI</name>
<sequence>MLAKSVICLQPVLKNRVEPAAMSAEHRRTAFAAVPWTTNGFRVLEREVPILHLPLHTGDPQQFGDPQQSGGPLQTGDSAATASLFI</sequence>
<feature type="compositionally biased region" description="Polar residues" evidence="1">
    <location>
        <begin position="64"/>
        <end position="86"/>
    </location>
</feature>
<keyword evidence="5" id="KW-1185">Reference proteome</keyword>
<dbReference type="AlphaFoldDB" id="A0A0R3SY82"/>
<feature type="region of interest" description="Disordered" evidence="1">
    <location>
        <begin position="55"/>
        <end position="86"/>
    </location>
</feature>
<organism evidence="6">
    <name type="scientific">Hymenolepis diminuta</name>
    <name type="common">Rat tapeworm</name>
    <dbReference type="NCBI Taxonomy" id="6216"/>
    <lineage>
        <taxon>Eukaryota</taxon>
        <taxon>Metazoa</taxon>
        <taxon>Spiralia</taxon>
        <taxon>Lophotrochozoa</taxon>
        <taxon>Platyhelminthes</taxon>
        <taxon>Cestoda</taxon>
        <taxon>Eucestoda</taxon>
        <taxon>Cyclophyllidea</taxon>
        <taxon>Hymenolepididae</taxon>
        <taxon>Hymenolepis</taxon>
    </lineage>
</organism>
<dbReference type="EMBL" id="UYSG01011875">
    <property type="protein sequence ID" value="VDL63873.1"/>
    <property type="molecule type" value="Genomic_DNA"/>
</dbReference>
<accession>A0A0R3SY82</accession>
<proteinExistence type="predicted"/>
<reference evidence="3 5" key="3">
    <citation type="submission" date="2019-07" db="EMBL/GenBank/DDBJ databases">
        <authorList>
            <person name="Jastrzebski P J."/>
            <person name="Paukszto L."/>
            <person name="Jastrzebski P J."/>
        </authorList>
    </citation>
    <scope>NUCLEOTIDE SEQUENCE [LARGE SCALE GENOMIC DNA]</scope>
    <source>
        <strain evidence="3 5">WMS-il1</strain>
    </source>
</reference>
<reference evidence="6" key="1">
    <citation type="submission" date="2017-02" db="UniProtKB">
        <authorList>
            <consortium name="WormBaseParasite"/>
        </authorList>
    </citation>
    <scope>IDENTIFICATION</scope>
</reference>
<dbReference type="WBParaSite" id="HDID_0001072701-mRNA-1">
    <property type="protein sequence ID" value="HDID_0001072701-mRNA-1"/>
    <property type="gene ID" value="HDID_0001072701"/>
</dbReference>
<evidence type="ECO:0000256" key="1">
    <source>
        <dbReference type="SAM" id="MobiDB-lite"/>
    </source>
</evidence>
<evidence type="ECO:0000313" key="3">
    <source>
        <dbReference type="EMBL" id="VUZ39386.1"/>
    </source>
</evidence>
<dbReference type="EMBL" id="CABIJS010000014">
    <property type="protein sequence ID" value="VUZ39386.1"/>
    <property type="molecule type" value="Genomic_DNA"/>
</dbReference>
<evidence type="ECO:0000313" key="6">
    <source>
        <dbReference type="WBParaSite" id="HDID_0001072701-mRNA-1"/>
    </source>
</evidence>
<evidence type="ECO:0000313" key="5">
    <source>
        <dbReference type="Proteomes" id="UP000321570"/>
    </source>
</evidence>
<evidence type="ECO:0000313" key="2">
    <source>
        <dbReference type="EMBL" id="VDL63873.1"/>
    </source>
</evidence>